<dbReference type="Pfam" id="PF13175">
    <property type="entry name" value="AAA_15"/>
    <property type="match status" value="2"/>
</dbReference>
<dbReference type="PANTHER" id="PTHR43581:SF2">
    <property type="entry name" value="EXCINUCLEASE ATPASE SUBUNIT"/>
    <property type="match status" value="1"/>
</dbReference>
<name>A0ABV9SHN7_9ACTN</name>
<feature type="domain" description="Endonuclease GajA/Old nuclease/RecF-like AAA" evidence="1">
    <location>
        <begin position="244"/>
        <end position="412"/>
    </location>
</feature>
<dbReference type="Pfam" id="PF20469">
    <property type="entry name" value="OLD-like_TOPRIM"/>
    <property type="match status" value="1"/>
</dbReference>
<dbReference type="PANTHER" id="PTHR43581">
    <property type="entry name" value="ATP/GTP PHOSPHATASE"/>
    <property type="match status" value="1"/>
</dbReference>
<dbReference type="EMBL" id="JBHSIY010000006">
    <property type="protein sequence ID" value="MFC4866358.1"/>
    <property type="molecule type" value="Genomic_DNA"/>
</dbReference>
<dbReference type="InterPro" id="IPR041685">
    <property type="entry name" value="AAA_GajA/Old/RecF-like"/>
</dbReference>
<keyword evidence="3" id="KW-0540">Nuclease</keyword>
<organism evidence="3 4">
    <name type="scientific">Streptomonospora arabica</name>
    <dbReference type="NCBI Taxonomy" id="412417"/>
    <lineage>
        <taxon>Bacteria</taxon>
        <taxon>Bacillati</taxon>
        <taxon>Actinomycetota</taxon>
        <taxon>Actinomycetes</taxon>
        <taxon>Streptosporangiales</taxon>
        <taxon>Nocardiopsidaceae</taxon>
        <taxon>Streptomonospora</taxon>
    </lineage>
</organism>
<dbReference type="RefSeq" id="WP_344139972.1">
    <property type="nucleotide sequence ID" value="NZ_BAAAQI010000001.1"/>
</dbReference>
<comment type="caution">
    <text evidence="3">The sequence shown here is derived from an EMBL/GenBank/DDBJ whole genome shotgun (WGS) entry which is preliminary data.</text>
</comment>
<dbReference type="CDD" id="cd01026">
    <property type="entry name" value="TOPRIM_OLD"/>
    <property type="match status" value="1"/>
</dbReference>
<dbReference type="GO" id="GO:0004519">
    <property type="term" value="F:endonuclease activity"/>
    <property type="evidence" value="ECO:0007669"/>
    <property type="project" value="UniProtKB-KW"/>
</dbReference>
<proteinExistence type="predicted"/>
<dbReference type="Proteomes" id="UP001595858">
    <property type="component" value="Unassembled WGS sequence"/>
</dbReference>
<evidence type="ECO:0000259" key="2">
    <source>
        <dbReference type="Pfam" id="PF20469"/>
    </source>
</evidence>
<reference evidence="4" key="1">
    <citation type="journal article" date="2019" name="Int. J. Syst. Evol. Microbiol.">
        <title>The Global Catalogue of Microorganisms (GCM) 10K type strain sequencing project: providing services to taxonomists for standard genome sequencing and annotation.</title>
        <authorList>
            <consortium name="The Broad Institute Genomics Platform"/>
            <consortium name="The Broad Institute Genome Sequencing Center for Infectious Disease"/>
            <person name="Wu L."/>
            <person name="Ma J."/>
        </authorList>
    </citation>
    <scope>NUCLEOTIDE SEQUENCE [LARGE SCALE GENOMIC DNA]</scope>
    <source>
        <strain evidence="4">CGMCC 4.7304</strain>
    </source>
</reference>
<protein>
    <submittedName>
        <fullName evidence="3">ATP-dependent endonuclease</fullName>
    </submittedName>
</protein>
<dbReference type="Gene3D" id="3.40.50.300">
    <property type="entry name" value="P-loop containing nucleotide triphosphate hydrolases"/>
    <property type="match status" value="1"/>
</dbReference>
<keyword evidence="3" id="KW-0378">Hydrolase</keyword>
<dbReference type="SUPFAM" id="SSF52540">
    <property type="entry name" value="P-loop containing nucleoside triphosphate hydrolases"/>
    <property type="match status" value="1"/>
</dbReference>
<evidence type="ECO:0000313" key="3">
    <source>
        <dbReference type="EMBL" id="MFC4866358.1"/>
    </source>
</evidence>
<keyword evidence="4" id="KW-1185">Reference proteome</keyword>
<dbReference type="InterPro" id="IPR034139">
    <property type="entry name" value="TOPRIM_OLD"/>
</dbReference>
<dbReference type="InterPro" id="IPR051396">
    <property type="entry name" value="Bact_Antivir_Def_Nuclease"/>
</dbReference>
<keyword evidence="3" id="KW-0255">Endonuclease</keyword>
<gene>
    <name evidence="3" type="ORF">ACFPCZ_06920</name>
</gene>
<sequence>MRIKAVRVENFRRLRSVTIDLDDKATVCVGANNSGKTSVTHIFRSFFLNKGRDLTLYDFHSGCWADFEQADNGAAFPVIMLDLLLEVEREDWHRVVELMTLQDLDEEITEVALRVEFGPKDGHDALLANYREARQKADESRWSGQQGADGGYKPWPASMWQYLDRTLKESYTLSYHVLDPASFHHRQSTRVAGPLADSTASAQRYLDELIRVDMVDAQRFLSDDSTSNGRDLSRHLRRFYKRNINTGEVDHDALQALRASEMSYEQYLEQTLSETFSALHQMSYPGLREAPRLVVRSRLDNDSILTDSASVHYEFAPNSDGTPRELPERYNGLGYKNLFYMLIEIIDMYAQWSKADVKQPALHMVMIEEPEAHMHPQLQQGFLETVRDHADKKAELGFHTQLVVTTHSPHIIHNTGFKPIRYFRRLGWHDGAPAVEVRDLSRVDMGENADFLRRFLKLTNCHLFFADAVVLAEGDAERLLLPRMIDSHTPRLTALERAHVSILEVSGSHAFRFRSLVEFLGLPTLIITDLDSVNGPKGAVCRTDEPGARTCNPTLKRWLPRKVDIEKLLDIPEEDKVQVEDPQASVRVTYQTREPCMWQESTQSVAGRTFEEAFLLENLQWALERADELPLGLSADLTLAEVLDAVHEFARRPRGGKTNFALTLVDLDDWRTPGYIKRGLEWLDGRLSTEAAQ</sequence>
<feature type="domain" description="Endonuclease GajA/Old nuclease/RecF-like AAA" evidence="1">
    <location>
        <begin position="1"/>
        <end position="82"/>
    </location>
</feature>
<feature type="domain" description="OLD protein-like TOPRIM" evidence="2">
    <location>
        <begin position="464"/>
        <end position="531"/>
    </location>
</feature>
<evidence type="ECO:0000313" key="4">
    <source>
        <dbReference type="Proteomes" id="UP001595858"/>
    </source>
</evidence>
<dbReference type="InterPro" id="IPR027417">
    <property type="entry name" value="P-loop_NTPase"/>
</dbReference>
<accession>A0ABV9SHN7</accession>
<evidence type="ECO:0000259" key="1">
    <source>
        <dbReference type="Pfam" id="PF13175"/>
    </source>
</evidence>